<evidence type="ECO:0000259" key="1">
    <source>
        <dbReference type="PROSITE" id="PS50181"/>
    </source>
</evidence>
<dbReference type="Proteomes" id="UP000253472">
    <property type="component" value="Unassembled WGS sequence"/>
</dbReference>
<dbReference type="InterPro" id="IPR001810">
    <property type="entry name" value="F-box_dom"/>
</dbReference>
<dbReference type="Pfam" id="PF00646">
    <property type="entry name" value="F-box"/>
    <property type="match status" value="1"/>
</dbReference>
<feature type="domain" description="F-box" evidence="1">
    <location>
        <begin position="1"/>
        <end position="27"/>
    </location>
</feature>
<dbReference type="EMBL" id="QLNQ01000028">
    <property type="protein sequence ID" value="RCK57517.1"/>
    <property type="molecule type" value="Genomic_DNA"/>
</dbReference>
<organism evidence="2 3">
    <name type="scientific">Candida viswanathii</name>
    <dbReference type="NCBI Taxonomy" id="5486"/>
    <lineage>
        <taxon>Eukaryota</taxon>
        <taxon>Fungi</taxon>
        <taxon>Dikarya</taxon>
        <taxon>Ascomycota</taxon>
        <taxon>Saccharomycotina</taxon>
        <taxon>Pichiomycetes</taxon>
        <taxon>Debaryomycetaceae</taxon>
        <taxon>Candida/Lodderomyces clade</taxon>
        <taxon>Candida</taxon>
    </lineage>
</organism>
<dbReference type="AlphaFoldDB" id="A0A367XV77"/>
<evidence type="ECO:0000313" key="3">
    <source>
        <dbReference type="Proteomes" id="UP000253472"/>
    </source>
</evidence>
<gene>
    <name evidence="2" type="ORF">Cantr_06909</name>
</gene>
<reference evidence="2 3" key="1">
    <citation type="submission" date="2018-06" db="EMBL/GenBank/DDBJ databases">
        <title>Whole genome sequencing of Candida tropicalis (genome annotated by CSBL at Korea University).</title>
        <authorList>
            <person name="Ahn J."/>
        </authorList>
    </citation>
    <scope>NUCLEOTIDE SEQUENCE [LARGE SCALE GENOMIC DNA]</scope>
    <source>
        <strain evidence="2 3">ATCC 20962</strain>
    </source>
</reference>
<protein>
    <recommendedName>
        <fullName evidence="1">F-box domain-containing protein</fullName>
    </recommendedName>
</protein>
<sequence>MITFHDLPDEVIERILDFMPIKTLTRLLVTPSMSEIVKPRFYSTVFITSSDDVGFFPLNSQGDFVLRYHAFSNLFTLKPRLLPKLVKIEDPQDALKLIRDHPDWLLKLEISLLFDAVDDDCDSRRLSETLREFKAAHEQHPFNVHEIVVNRAINPRSYLSKDITTNVTSFKMLFHGAFNPPKVGTSVVGRFYSSSLDVADA</sequence>
<proteinExistence type="predicted"/>
<evidence type="ECO:0000313" key="2">
    <source>
        <dbReference type="EMBL" id="RCK57517.1"/>
    </source>
</evidence>
<name>A0A367XV77_9ASCO</name>
<comment type="caution">
    <text evidence="2">The sequence shown here is derived from an EMBL/GenBank/DDBJ whole genome shotgun (WGS) entry which is preliminary data.</text>
</comment>
<accession>A0A367XV77</accession>
<dbReference type="PROSITE" id="PS50181">
    <property type="entry name" value="FBOX"/>
    <property type="match status" value="1"/>
</dbReference>
<keyword evidence="3" id="KW-1185">Reference proteome</keyword>